<dbReference type="PROSITE" id="PS00455">
    <property type="entry name" value="AMP_BINDING"/>
    <property type="match status" value="1"/>
</dbReference>
<proteinExistence type="predicted"/>
<dbReference type="EMBL" id="LR877173">
    <property type="protein sequence ID" value="CAD2222973.1"/>
    <property type="molecule type" value="Genomic_DNA"/>
</dbReference>
<dbReference type="GO" id="GO:0005783">
    <property type="term" value="C:endoplasmic reticulum"/>
    <property type="evidence" value="ECO:0007669"/>
    <property type="project" value="TreeGrafter"/>
</dbReference>
<dbReference type="AlphaFoldDB" id="A0A7G2CWZ0"/>
<dbReference type="InterPro" id="IPR042099">
    <property type="entry name" value="ANL_N_sf"/>
</dbReference>
<feature type="domain" description="AMP-dependent synthetase/ligase" evidence="1">
    <location>
        <begin position="71"/>
        <end position="336"/>
    </location>
</feature>
<evidence type="ECO:0000313" key="2">
    <source>
        <dbReference type="EMBL" id="CAD2222973.1"/>
    </source>
</evidence>
<protein>
    <submittedName>
        <fullName evidence="2">AMP-binding enzyme, putative</fullName>
    </submittedName>
</protein>
<dbReference type="Gene3D" id="3.40.50.12780">
    <property type="entry name" value="N-terminal domain of ligase-like"/>
    <property type="match status" value="1"/>
</dbReference>
<dbReference type="VEuPathDB" id="TriTrypDB:ADEAN_001053200"/>
<keyword evidence="3" id="KW-1185">Reference proteome</keyword>
<dbReference type="GO" id="GO:0016020">
    <property type="term" value="C:membrane"/>
    <property type="evidence" value="ECO:0007669"/>
    <property type="project" value="TreeGrafter"/>
</dbReference>
<dbReference type="Pfam" id="PF00501">
    <property type="entry name" value="AMP-binding"/>
    <property type="match status" value="1"/>
</dbReference>
<sequence length="381" mass="42265">MPSMKQSVIVLSAMERAWRRSSRCSPARSTRCPRLFISMSSPPNVDPEEGEVLRWGDVMKKGQRSEAPYKIPDGSMKDEHALIMYTSGTTGNPKGVIHTHGSLNAGMRTLSERIEDFLGPIKEPEVYCSYLPMAHIMEMAVVSVLMMRGVSIGYGSPRTLTDQFAKPHGDLSEYRPNLLVAVPRVFDTIKRGVEMNLPKQGTLKRSVFDNAYQARLKALKEGKDTPYYNEKVFAIPRAAMGGRVYAMLSGGGPLSEATQEFINVVFGMVVQGYGLTETVCCGAIQRTGNLQYDSIGQPLKTVEMQLRDTEEFKHTDKPEPRGELCLRGPFLFKGYLNQPELTKEALDDEGWFRTGDVAAIASNGAVRLVGRVKALAKECKR</sequence>
<name>A0A7G2CWZ0_9TRYP</name>
<evidence type="ECO:0000259" key="1">
    <source>
        <dbReference type="Pfam" id="PF00501"/>
    </source>
</evidence>
<organism evidence="2 3">
    <name type="scientific">Angomonas deanei</name>
    <dbReference type="NCBI Taxonomy" id="59799"/>
    <lineage>
        <taxon>Eukaryota</taxon>
        <taxon>Discoba</taxon>
        <taxon>Euglenozoa</taxon>
        <taxon>Kinetoplastea</taxon>
        <taxon>Metakinetoplastina</taxon>
        <taxon>Trypanosomatida</taxon>
        <taxon>Trypanosomatidae</taxon>
        <taxon>Strigomonadinae</taxon>
        <taxon>Angomonas</taxon>
    </lineage>
</organism>
<reference evidence="2 3" key="1">
    <citation type="submission" date="2020-08" db="EMBL/GenBank/DDBJ databases">
        <authorList>
            <person name="Newling K."/>
            <person name="Davey J."/>
            <person name="Forrester S."/>
        </authorList>
    </citation>
    <scope>NUCLEOTIDE SEQUENCE [LARGE SCALE GENOMIC DNA]</scope>
    <source>
        <strain evidence="3">Crithidia deanei Carvalho (ATCC PRA-265)</strain>
    </source>
</reference>
<gene>
    <name evidence="2" type="ORF">ADEAN_001053200</name>
</gene>
<dbReference type="InterPro" id="IPR020845">
    <property type="entry name" value="AMP-binding_CS"/>
</dbReference>
<dbReference type="InterPro" id="IPR000873">
    <property type="entry name" value="AMP-dep_synth/lig_dom"/>
</dbReference>
<dbReference type="GO" id="GO:0004467">
    <property type="term" value="F:long-chain fatty acid-CoA ligase activity"/>
    <property type="evidence" value="ECO:0007669"/>
    <property type="project" value="TreeGrafter"/>
</dbReference>
<dbReference type="OrthoDB" id="1700726at2759"/>
<dbReference type="PANTHER" id="PTHR43272">
    <property type="entry name" value="LONG-CHAIN-FATTY-ACID--COA LIGASE"/>
    <property type="match status" value="1"/>
</dbReference>
<dbReference type="PANTHER" id="PTHR43272:SF105">
    <property type="entry name" value="ACYL COA SYNTHETASE, PUTATIVE-RELATED"/>
    <property type="match status" value="1"/>
</dbReference>
<dbReference type="Proteomes" id="UP000515908">
    <property type="component" value="Chromosome 29"/>
</dbReference>
<dbReference type="SUPFAM" id="SSF56801">
    <property type="entry name" value="Acetyl-CoA synthetase-like"/>
    <property type="match status" value="1"/>
</dbReference>
<accession>A0A7G2CWZ0</accession>
<evidence type="ECO:0000313" key="3">
    <source>
        <dbReference type="Proteomes" id="UP000515908"/>
    </source>
</evidence>